<dbReference type="SUPFAM" id="SSF50952">
    <property type="entry name" value="Soluble quinoprotein glucose dehydrogenase"/>
    <property type="match status" value="1"/>
</dbReference>
<dbReference type="InterPro" id="IPR013428">
    <property type="entry name" value="Membrane-bound_put_N"/>
</dbReference>
<dbReference type="PROSITE" id="PS51007">
    <property type="entry name" value="CYTC"/>
    <property type="match status" value="1"/>
</dbReference>
<evidence type="ECO:0000256" key="3">
    <source>
        <dbReference type="ARBA" id="ARBA00023004"/>
    </source>
</evidence>
<evidence type="ECO:0000256" key="4">
    <source>
        <dbReference type="PROSITE-ProRule" id="PRU00433"/>
    </source>
</evidence>
<keyword evidence="1 4" id="KW-0349">Heme</keyword>
<dbReference type="InterPro" id="IPR055557">
    <property type="entry name" value="DUF7133"/>
</dbReference>
<evidence type="ECO:0000313" key="7">
    <source>
        <dbReference type="Proteomes" id="UP001236663"/>
    </source>
</evidence>
<dbReference type="Gene3D" id="1.10.760.10">
    <property type="entry name" value="Cytochrome c-like domain"/>
    <property type="match status" value="1"/>
</dbReference>
<proteinExistence type="predicted"/>
<evidence type="ECO:0000259" key="5">
    <source>
        <dbReference type="PROSITE" id="PS51007"/>
    </source>
</evidence>
<dbReference type="InterPro" id="IPR013427">
    <property type="entry name" value="Haem-bd_dom_put"/>
</dbReference>
<dbReference type="EMBL" id="JAUFQS010000047">
    <property type="protein sequence ID" value="MDN3690606.1"/>
    <property type="molecule type" value="Genomic_DNA"/>
</dbReference>
<dbReference type="InterPro" id="IPR011989">
    <property type="entry name" value="ARM-like"/>
</dbReference>
<dbReference type="SUPFAM" id="SSF48371">
    <property type="entry name" value="ARM repeat"/>
    <property type="match status" value="1"/>
</dbReference>
<reference evidence="7" key="1">
    <citation type="journal article" date="2019" name="Int. J. Syst. Evol. Microbiol.">
        <title>The Global Catalogue of Microorganisms (GCM) 10K type strain sequencing project: providing services to taxonomists for standard genome sequencing and annotation.</title>
        <authorList>
            <consortium name="The Broad Institute Genomics Platform"/>
            <consortium name="The Broad Institute Genome Sequencing Center for Infectious Disease"/>
            <person name="Wu L."/>
            <person name="Ma J."/>
        </authorList>
    </citation>
    <scope>NUCLEOTIDE SEQUENCE [LARGE SCALE GENOMIC DNA]</scope>
    <source>
        <strain evidence="7">CECT 7706</strain>
    </source>
</reference>
<dbReference type="InterPro" id="IPR016024">
    <property type="entry name" value="ARM-type_fold"/>
</dbReference>
<keyword evidence="3 4" id="KW-0408">Iron</keyword>
<dbReference type="PANTHER" id="PTHR33546:SF1">
    <property type="entry name" value="LARGE, MULTIFUNCTIONAL SECRETED PROTEIN"/>
    <property type="match status" value="1"/>
</dbReference>
<dbReference type="Gene3D" id="1.25.10.10">
    <property type="entry name" value="Leucine-rich Repeat Variant"/>
    <property type="match status" value="1"/>
</dbReference>
<keyword evidence="2 4" id="KW-0479">Metal-binding</keyword>
<dbReference type="InterPro" id="IPR009056">
    <property type="entry name" value="Cyt_c-like_dom"/>
</dbReference>
<dbReference type="Proteomes" id="UP001236663">
    <property type="component" value="Unassembled WGS sequence"/>
</dbReference>
<evidence type="ECO:0000256" key="2">
    <source>
        <dbReference type="ARBA" id="ARBA00022723"/>
    </source>
</evidence>
<dbReference type="Pfam" id="PF00034">
    <property type="entry name" value="Cytochrom_C"/>
    <property type="match status" value="1"/>
</dbReference>
<dbReference type="InterPro" id="IPR011041">
    <property type="entry name" value="Quinoprot_gluc/sorb_DH_b-prop"/>
</dbReference>
<dbReference type="SUPFAM" id="SSF46626">
    <property type="entry name" value="Cytochrome c"/>
    <property type="match status" value="1"/>
</dbReference>
<sequence length="995" mass="109541">MIIPILFSSCQKHSDEKESQPAFERQENPVNSFLYTYPDSAELKAALAAFQLEPGLQIDLIAAEPLVADPAAFAFDEKGVMYVAENTGYPDPMNGSAAENLGKIARLEDRDGDGKYDYRTVFADDLGYPNGILPWKGGVFVTCAPHLYYLKDTNGNGKADIREIVLTGFDTSRTAQIRVSHPILGLDGWIYLTSGLTGGEVYAPSRPDKDPLIFTSSDSRFHPETMDFELTGGKSQFGLAFDAFGRRFGTSNRHPLQHIVLETEQLDQNPHLLRTSTIQNVSPVESEALVFPISSSVTTAAYIPKLMGRSHEGTFTSACGTLIYQSLGLSKLHLGDAFICEPAQNLVQRQKLEKKGASFTSTRVHDGWEFLSSTDTWFNPVFLAHGPGGALYLADMYRKIIDHPSYVPEEARAKLDFSSGKNKGRIYRISNNQFNFQEIDFVFPKKDPVSLSETLHALNATDAWARETAFRLLLESRPFEIAPELKSLVTDASLPETRVRAMWLLQHLNTLEEETLIAALQDPYPGVREQALWITQLQKTQGSPLQNQILKLAEDSDARVRFVAALVIGRQNGASKLLPLAKVAVQDAADPWLRTAVLSGLGEHSLEFLPILDSLAENPSTNGLNRLFGDLGELLGASLNLTDSKKLVSLYLERKNTAGGLFFLAGMFQGLDENPKSPEVYLNSLQLDEQEQEEWISELSETAMQVTLPIDERVQATSLLGYFTQGKSETISADLLVPHQPVEIQLAAVKALSRRNPAQAGKVLTQAERWKTYTPQVKAAVLNRLLQHPVLLEELIVALEAGQIAPTAIPSTARQNLMNSKNERVKIAANKLFDTMEEGGRMEVYEQYSEVLDMKGNGLNGKSVFVTHCSVCHSHSGEGGQVGPDLTGINNQPASALLLHTLVPNYEILPDYQTVRVETGDGKQLTGRITAESAHSLSIKTTFGTDETLPRTRIAKIETPGTSLMPDGLEQSMSKQDLADLIAFLKQNQAKPTTP</sequence>
<protein>
    <submittedName>
        <fullName evidence="6">C-type cytochrome</fullName>
    </submittedName>
</protein>
<dbReference type="NCBIfam" id="TIGR02604">
    <property type="entry name" value="Piru_Ver_Nterm"/>
    <property type="match status" value="1"/>
</dbReference>
<dbReference type="Pfam" id="PF23500">
    <property type="entry name" value="DUF7133"/>
    <property type="match status" value="1"/>
</dbReference>
<evidence type="ECO:0000313" key="6">
    <source>
        <dbReference type="EMBL" id="MDN3690606.1"/>
    </source>
</evidence>
<organism evidence="6 7">
    <name type="scientific">Cyclobacterium jeungdonense</name>
    <dbReference type="NCBI Taxonomy" id="708087"/>
    <lineage>
        <taxon>Bacteria</taxon>
        <taxon>Pseudomonadati</taxon>
        <taxon>Bacteroidota</taxon>
        <taxon>Cytophagia</taxon>
        <taxon>Cytophagales</taxon>
        <taxon>Cyclobacteriaceae</taxon>
        <taxon>Cyclobacterium</taxon>
    </lineage>
</organism>
<dbReference type="InterPro" id="IPR036909">
    <property type="entry name" value="Cyt_c-like_dom_sf"/>
</dbReference>
<name>A0ABT8CDW0_9BACT</name>
<dbReference type="RefSeq" id="WP_163382919.1">
    <property type="nucleotide sequence ID" value="NZ_JAUFQS010000047.1"/>
</dbReference>
<dbReference type="NCBIfam" id="TIGR02603">
    <property type="entry name" value="CxxCH_TIGR02603"/>
    <property type="match status" value="1"/>
</dbReference>
<evidence type="ECO:0000256" key="1">
    <source>
        <dbReference type="ARBA" id="ARBA00022617"/>
    </source>
</evidence>
<keyword evidence="7" id="KW-1185">Reference proteome</keyword>
<dbReference type="PANTHER" id="PTHR33546">
    <property type="entry name" value="LARGE, MULTIFUNCTIONAL SECRETED PROTEIN-RELATED"/>
    <property type="match status" value="1"/>
</dbReference>
<feature type="domain" description="Cytochrome c" evidence="5">
    <location>
        <begin position="856"/>
        <end position="989"/>
    </location>
</feature>
<gene>
    <name evidence="6" type="ORF">QWZ15_22490</name>
</gene>
<comment type="caution">
    <text evidence="6">The sequence shown here is derived from an EMBL/GenBank/DDBJ whole genome shotgun (WGS) entry which is preliminary data.</text>
</comment>
<accession>A0ABT8CDW0</accession>